<evidence type="ECO:0000256" key="1">
    <source>
        <dbReference type="SAM" id="MobiDB-lite"/>
    </source>
</evidence>
<feature type="compositionally biased region" description="Low complexity" evidence="1">
    <location>
        <begin position="51"/>
        <end position="60"/>
    </location>
</feature>
<dbReference type="Proteomes" id="UP000826656">
    <property type="component" value="Unassembled WGS sequence"/>
</dbReference>
<comment type="caution">
    <text evidence="3">The sequence shown here is derived from an EMBL/GenBank/DDBJ whole genome shotgun (WGS) entry which is preliminary data.</text>
</comment>
<evidence type="ECO:0000313" key="4">
    <source>
        <dbReference type="Proteomes" id="UP000826656"/>
    </source>
</evidence>
<protein>
    <recommendedName>
        <fullName evidence="2">GAG-pre-integrase domain-containing protein</fullName>
    </recommendedName>
</protein>
<reference evidence="3 4" key="1">
    <citation type="journal article" date="2021" name="bioRxiv">
        <title>Chromosome-scale and haplotype-resolved genome assembly of a tetraploid potato cultivar.</title>
        <authorList>
            <person name="Sun H."/>
            <person name="Jiao W.-B."/>
            <person name="Krause K."/>
            <person name="Campoy J.A."/>
            <person name="Goel M."/>
            <person name="Folz-Donahue K."/>
            <person name="Kukat C."/>
            <person name="Huettel B."/>
            <person name="Schneeberger K."/>
        </authorList>
    </citation>
    <scope>NUCLEOTIDE SEQUENCE [LARGE SCALE GENOMIC DNA]</scope>
    <source>
        <strain evidence="3">SolTubOtavaFocal</strain>
        <tissue evidence="3">Leaves</tissue>
    </source>
</reference>
<feature type="domain" description="GAG-pre-integrase" evidence="2">
    <location>
        <begin position="172"/>
        <end position="208"/>
    </location>
</feature>
<dbReference type="EMBL" id="JAIVGD010000001">
    <property type="protein sequence ID" value="KAH0780919.1"/>
    <property type="molecule type" value="Genomic_DNA"/>
</dbReference>
<proteinExistence type="predicted"/>
<sequence length="379" mass="42022">MENEGVPAAGSQSSSLGGIPQSSNAMQGQGNPPDFKSKRKVQGTFPSHTGSSSFQQSSVQANFTNDRDINFPPQQQQHSNPSEETHKAPSNINSVSQAEREVKQLLQGCKAFFVSENSQVWIIDTGTTNHMVSSLDILELYSGKVKEVGKQEGGLYLLLQHLNTGVSVKKEKEAAFAVNNVKESDMDLWHKRLGHVSSRVLSRMFVMNKQSICRISNVQDVVFREESFPFADIEQGQVPERVFADTLSKDDFLVSNVDHSENLIPSTTAAESVSEGSNEIQSDQVPQPEVLSSCRSSEVVIDVMHSVINPSEPRRSTRTKQTPCWLKDFVSLSVNKDVKYPMCNHIHYAHLSPTYQCYIAATSVIKEPESYSEAVKDPR</sequence>
<evidence type="ECO:0000313" key="3">
    <source>
        <dbReference type="EMBL" id="KAH0780919.1"/>
    </source>
</evidence>
<organism evidence="3 4">
    <name type="scientific">Solanum tuberosum</name>
    <name type="common">Potato</name>
    <dbReference type="NCBI Taxonomy" id="4113"/>
    <lineage>
        <taxon>Eukaryota</taxon>
        <taxon>Viridiplantae</taxon>
        <taxon>Streptophyta</taxon>
        <taxon>Embryophyta</taxon>
        <taxon>Tracheophyta</taxon>
        <taxon>Spermatophyta</taxon>
        <taxon>Magnoliopsida</taxon>
        <taxon>eudicotyledons</taxon>
        <taxon>Gunneridae</taxon>
        <taxon>Pentapetalae</taxon>
        <taxon>asterids</taxon>
        <taxon>lamiids</taxon>
        <taxon>Solanales</taxon>
        <taxon>Solanaceae</taxon>
        <taxon>Solanoideae</taxon>
        <taxon>Solaneae</taxon>
        <taxon>Solanum</taxon>
    </lineage>
</organism>
<name>A0ABQ7WJJ4_SOLTU</name>
<feature type="compositionally biased region" description="Polar residues" evidence="1">
    <location>
        <begin position="10"/>
        <end position="30"/>
    </location>
</feature>
<dbReference type="Pfam" id="PF13976">
    <property type="entry name" value="gag_pre-integrs"/>
    <property type="match status" value="1"/>
</dbReference>
<dbReference type="InterPro" id="IPR025724">
    <property type="entry name" value="GAG-pre-integrase_dom"/>
</dbReference>
<accession>A0ABQ7WJJ4</accession>
<gene>
    <name evidence="3" type="ORF">KY290_000517</name>
</gene>
<keyword evidence="4" id="KW-1185">Reference proteome</keyword>
<evidence type="ECO:0000259" key="2">
    <source>
        <dbReference type="Pfam" id="PF13976"/>
    </source>
</evidence>
<feature type="region of interest" description="Disordered" evidence="1">
    <location>
        <begin position="1"/>
        <end position="96"/>
    </location>
</feature>